<reference evidence="2 3" key="1">
    <citation type="submission" date="2016-08" db="EMBL/GenBank/DDBJ databases">
        <title>Draft genome sequence of Candidatus Piscirickettsia litoralis, from seawater.</title>
        <authorList>
            <person name="Wan X."/>
            <person name="Lee A.J."/>
            <person name="Hou S."/>
            <person name="Donachie S.P."/>
        </authorList>
    </citation>
    <scope>NUCLEOTIDE SEQUENCE [LARGE SCALE GENOMIC DNA]</scope>
    <source>
        <strain evidence="2 3">Y2</strain>
    </source>
</reference>
<evidence type="ECO:0000313" key="3">
    <source>
        <dbReference type="Proteomes" id="UP000094329"/>
    </source>
</evidence>
<sequence length="90" mass="10206">MSIPTPEKQEEFLNNLKSTDVSDIQNKLDAGAYGKTGWKVASVKTFLESEKTKQELHFNQQHLSQIRTSNRISWIALSISVISVVILFIK</sequence>
<feature type="transmembrane region" description="Helical" evidence="1">
    <location>
        <begin position="72"/>
        <end position="89"/>
    </location>
</feature>
<dbReference type="Proteomes" id="UP000094329">
    <property type="component" value="Unassembled WGS sequence"/>
</dbReference>
<keyword evidence="1" id="KW-0472">Membrane</keyword>
<evidence type="ECO:0000256" key="1">
    <source>
        <dbReference type="SAM" id="Phobius"/>
    </source>
</evidence>
<keyword evidence="1" id="KW-0812">Transmembrane</keyword>
<protein>
    <submittedName>
        <fullName evidence="2">Uncharacterized protein</fullName>
    </submittedName>
</protein>
<keyword evidence="3" id="KW-1185">Reference proteome</keyword>
<evidence type="ECO:0000313" key="2">
    <source>
        <dbReference type="EMBL" id="ODN41003.1"/>
    </source>
</evidence>
<comment type="caution">
    <text evidence="2">The sequence shown here is derived from an EMBL/GenBank/DDBJ whole genome shotgun (WGS) entry which is preliminary data.</text>
</comment>
<name>A0ABX3A053_9GAMM</name>
<accession>A0ABX3A053</accession>
<proteinExistence type="predicted"/>
<dbReference type="EMBL" id="MDTU01000008">
    <property type="protein sequence ID" value="ODN41003.1"/>
    <property type="molecule type" value="Genomic_DNA"/>
</dbReference>
<gene>
    <name evidence="2" type="ORF">BGC07_18395</name>
</gene>
<organism evidence="2 3">
    <name type="scientific">Piscirickettsia litoralis</name>
    <dbReference type="NCBI Taxonomy" id="1891921"/>
    <lineage>
        <taxon>Bacteria</taxon>
        <taxon>Pseudomonadati</taxon>
        <taxon>Pseudomonadota</taxon>
        <taxon>Gammaproteobacteria</taxon>
        <taxon>Thiotrichales</taxon>
        <taxon>Piscirickettsiaceae</taxon>
        <taxon>Piscirickettsia</taxon>
    </lineage>
</organism>
<dbReference type="RefSeq" id="WP_069314515.1">
    <property type="nucleotide sequence ID" value="NZ_MDTU01000008.1"/>
</dbReference>
<keyword evidence="1" id="KW-1133">Transmembrane helix</keyword>